<evidence type="ECO:0000256" key="1">
    <source>
        <dbReference type="ARBA" id="ARBA00001013"/>
    </source>
</evidence>
<dbReference type="InterPro" id="IPR033453">
    <property type="entry name" value="Glyco_hydro_30_TIM-barrel"/>
</dbReference>
<dbReference type="GO" id="GO:0004348">
    <property type="term" value="F:glucosylceramidase activity"/>
    <property type="evidence" value="ECO:0007669"/>
    <property type="project" value="UniProtKB-EC"/>
</dbReference>
<dbReference type="SUPFAM" id="SSF51445">
    <property type="entry name" value="(Trans)glycosidases"/>
    <property type="match status" value="1"/>
</dbReference>
<sequence length="182" mass="21499">MIWDFNRGNARDYIDTVLADPDAAKYTNGIAMHWYDDFGWFGPAYGSQVLQNIHDNHPDKWILNTEACTYYKPNLNLSKVEIGNWYHADYYARDIIDDLNHWSTGFVDWNMALNETGEPRWNDTYYDKNETIDAPIIVSKDGSEFYKQPSYYVIGHFSIPISYPYKFKHMDMSSRSYVWNIL</sequence>
<keyword evidence="6" id="KW-0746">Sphingolipid metabolism</keyword>
<keyword evidence="6" id="KW-0443">Lipid metabolism</keyword>
<reference evidence="9" key="1">
    <citation type="submission" date="2022-11" db="UniProtKB">
        <authorList>
            <consortium name="WormBaseParasite"/>
        </authorList>
    </citation>
    <scope>IDENTIFICATION</scope>
</reference>
<proteinExistence type="inferred from homology"/>
<dbReference type="GO" id="GO:0016020">
    <property type="term" value="C:membrane"/>
    <property type="evidence" value="ECO:0007669"/>
    <property type="project" value="GOC"/>
</dbReference>
<dbReference type="Proteomes" id="UP000887540">
    <property type="component" value="Unplaced"/>
</dbReference>
<dbReference type="GO" id="GO:0006680">
    <property type="term" value="P:glucosylceramide catabolic process"/>
    <property type="evidence" value="ECO:0007669"/>
    <property type="project" value="TreeGrafter"/>
</dbReference>
<keyword evidence="8" id="KW-1185">Reference proteome</keyword>
<feature type="domain" description="Glycosyl hydrolase family 30 TIM-barrel" evidence="7">
    <location>
        <begin position="2"/>
        <end position="158"/>
    </location>
</feature>
<protein>
    <recommendedName>
        <fullName evidence="3 6">Glucosylceramidase</fullName>
        <ecNumber evidence="3 6">3.2.1.45</ecNumber>
    </recommendedName>
</protein>
<evidence type="ECO:0000313" key="9">
    <source>
        <dbReference type="WBParaSite" id="ACRNAN_scaffold8199.g11932.t1"/>
    </source>
</evidence>
<dbReference type="PANTHER" id="PTHR11069">
    <property type="entry name" value="GLUCOSYLCERAMIDASE"/>
    <property type="match status" value="1"/>
</dbReference>
<evidence type="ECO:0000256" key="3">
    <source>
        <dbReference type="ARBA" id="ARBA00012658"/>
    </source>
</evidence>
<keyword evidence="5 6" id="KW-0378">Hydrolase</keyword>
<evidence type="ECO:0000256" key="6">
    <source>
        <dbReference type="RuleBase" id="RU361188"/>
    </source>
</evidence>
<dbReference type="EC" id="3.2.1.45" evidence="3 6"/>
<evidence type="ECO:0000256" key="4">
    <source>
        <dbReference type="ARBA" id="ARBA00022729"/>
    </source>
</evidence>
<dbReference type="PANTHER" id="PTHR11069:SF23">
    <property type="entry name" value="LYSOSOMAL ACID GLUCOSYLCERAMIDASE"/>
    <property type="match status" value="1"/>
</dbReference>
<organism evidence="8 9">
    <name type="scientific">Acrobeloides nanus</name>
    <dbReference type="NCBI Taxonomy" id="290746"/>
    <lineage>
        <taxon>Eukaryota</taxon>
        <taxon>Metazoa</taxon>
        <taxon>Ecdysozoa</taxon>
        <taxon>Nematoda</taxon>
        <taxon>Chromadorea</taxon>
        <taxon>Rhabditida</taxon>
        <taxon>Tylenchina</taxon>
        <taxon>Cephalobomorpha</taxon>
        <taxon>Cephaloboidea</taxon>
        <taxon>Cephalobidae</taxon>
        <taxon>Acrobeloides</taxon>
    </lineage>
</organism>
<evidence type="ECO:0000256" key="2">
    <source>
        <dbReference type="ARBA" id="ARBA00005382"/>
    </source>
</evidence>
<dbReference type="InterPro" id="IPR001139">
    <property type="entry name" value="Glyco_hydro_30"/>
</dbReference>
<accession>A0A914EHQ2</accession>
<dbReference type="WBParaSite" id="ACRNAN_scaffold8199.g11932.t1">
    <property type="protein sequence ID" value="ACRNAN_scaffold8199.g11932.t1"/>
    <property type="gene ID" value="ACRNAN_scaffold8199.g11932"/>
</dbReference>
<dbReference type="InterPro" id="IPR017853">
    <property type="entry name" value="GH"/>
</dbReference>
<evidence type="ECO:0000313" key="8">
    <source>
        <dbReference type="Proteomes" id="UP000887540"/>
    </source>
</evidence>
<keyword evidence="6" id="KW-0326">Glycosidase</keyword>
<keyword evidence="4" id="KW-0732">Signal</keyword>
<comment type="catalytic activity">
    <reaction evidence="1">
        <text>a beta-D-glucosyl-(1&lt;-&gt;1')-N-acylsphing-4-enine + H2O = an N-acylsphing-4-enine + D-glucose</text>
        <dbReference type="Rhea" id="RHEA:13269"/>
        <dbReference type="ChEBI" id="CHEBI:4167"/>
        <dbReference type="ChEBI" id="CHEBI:15377"/>
        <dbReference type="ChEBI" id="CHEBI:22801"/>
        <dbReference type="ChEBI" id="CHEBI:52639"/>
        <dbReference type="EC" id="3.2.1.45"/>
    </reaction>
    <physiologicalReaction direction="left-to-right" evidence="1">
        <dbReference type="Rhea" id="RHEA:13270"/>
    </physiologicalReaction>
</comment>
<dbReference type="Gene3D" id="3.20.20.80">
    <property type="entry name" value="Glycosidases"/>
    <property type="match status" value="1"/>
</dbReference>
<comment type="similarity">
    <text evidence="2 6">Belongs to the glycosyl hydrolase 30 family.</text>
</comment>
<dbReference type="AlphaFoldDB" id="A0A914EHQ2"/>
<evidence type="ECO:0000256" key="5">
    <source>
        <dbReference type="ARBA" id="ARBA00022801"/>
    </source>
</evidence>
<dbReference type="Pfam" id="PF02055">
    <property type="entry name" value="Glyco_hydro_30"/>
    <property type="match status" value="1"/>
</dbReference>
<evidence type="ECO:0000259" key="7">
    <source>
        <dbReference type="Pfam" id="PF02055"/>
    </source>
</evidence>
<name>A0A914EHQ2_9BILA</name>